<keyword evidence="2" id="KW-1185">Reference proteome</keyword>
<evidence type="ECO:0000313" key="1">
    <source>
        <dbReference type="EMBL" id="SHG16464.1"/>
    </source>
</evidence>
<gene>
    <name evidence="1" type="ORF">SAMN05443144_12070</name>
</gene>
<sequence>MAFQTLMQVWLSGYVRNFMPGATVTEILKTDYTKTNC</sequence>
<dbReference type="AlphaFoldDB" id="A0A1M5HKH7"/>
<organism evidence="1 2">
    <name type="scientific">Fodinibius roseus</name>
    <dbReference type="NCBI Taxonomy" id="1194090"/>
    <lineage>
        <taxon>Bacteria</taxon>
        <taxon>Pseudomonadati</taxon>
        <taxon>Balneolota</taxon>
        <taxon>Balneolia</taxon>
        <taxon>Balneolales</taxon>
        <taxon>Balneolaceae</taxon>
        <taxon>Fodinibius</taxon>
    </lineage>
</organism>
<dbReference type="EMBL" id="FQUS01000020">
    <property type="protein sequence ID" value="SHG16464.1"/>
    <property type="molecule type" value="Genomic_DNA"/>
</dbReference>
<reference evidence="1 2" key="1">
    <citation type="submission" date="2016-11" db="EMBL/GenBank/DDBJ databases">
        <authorList>
            <person name="Jaros S."/>
            <person name="Januszkiewicz K."/>
            <person name="Wedrychowicz H."/>
        </authorList>
    </citation>
    <scope>NUCLEOTIDE SEQUENCE [LARGE SCALE GENOMIC DNA]</scope>
    <source>
        <strain evidence="1 2">DSM 21986</strain>
    </source>
</reference>
<proteinExistence type="predicted"/>
<dbReference type="Proteomes" id="UP000184041">
    <property type="component" value="Unassembled WGS sequence"/>
</dbReference>
<accession>A0A1M5HKH7</accession>
<name>A0A1M5HKH7_9BACT</name>
<protein>
    <submittedName>
        <fullName evidence="1">Uncharacterized protein</fullName>
    </submittedName>
</protein>
<evidence type="ECO:0000313" key="2">
    <source>
        <dbReference type="Proteomes" id="UP000184041"/>
    </source>
</evidence>